<keyword evidence="6" id="KW-1185">Reference proteome</keyword>
<dbReference type="SMART" id="SM00382">
    <property type="entry name" value="AAA"/>
    <property type="match status" value="2"/>
</dbReference>
<dbReference type="PANTHER" id="PTHR42855:SF2">
    <property type="entry name" value="DRUG RESISTANCE ABC TRANSPORTER,ATP-BINDING PROTEIN"/>
    <property type="match status" value="1"/>
</dbReference>
<gene>
    <name evidence="5" type="ORF">GCM10011516_19430</name>
</gene>
<dbReference type="PROSITE" id="PS00211">
    <property type="entry name" value="ABC_TRANSPORTER_1"/>
    <property type="match status" value="1"/>
</dbReference>
<keyword evidence="1" id="KW-0547">Nucleotide-binding</keyword>
<dbReference type="FunFam" id="3.40.50.300:FF:001320">
    <property type="entry name" value="Heme ABC transporter ATP-binding protein"/>
    <property type="match status" value="1"/>
</dbReference>
<organism evidence="5 6">
    <name type="scientific">Sphingobacterium cellulitidis</name>
    <dbReference type="NCBI Taxonomy" id="1768011"/>
    <lineage>
        <taxon>Bacteria</taxon>
        <taxon>Pseudomonadati</taxon>
        <taxon>Bacteroidota</taxon>
        <taxon>Sphingobacteriia</taxon>
        <taxon>Sphingobacteriales</taxon>
        <taxon>Sphingobacteriaceae</taxon>
        <taxon>Sphingobacterium</taxon>
    </lineage>
</organism>
<feature type="domain" description="ABC transporter" evidence="4">
    <location>
        <begin position="338"/>
        <end position="528"/>
    </location>
</feature>
<evidence type="ECO:0000313" key="5">
    <source>
        <dbReference type="EMBL" id="GGE21930.1"/>
    </source>
</evidence>
<evidence type="ECO:0000256" key="1">
    <source>
        <dbReference type="ARBA" id="ARBA00022741"/>
    </source>
</evidence>
<dbReference type="PANTHER" id="PTHR42855">
    <property type="entry name" value="ABC TRANSPORTER ATP-BINDING SUBUNIT"/>
    <property type="match status" value="1"/>
</dbReference>
<evidence type="ECO:0000259" key="4">
    <source>
        <dbReference type="PROSITE" id="PS50893"/>
    </source>
</evidence>
<dbReference type="GO" id="GO:0016887">
    <property type="term" value="F:ATP hydrolysis activity"/>
    <property type="evidence" value="ECO:0007669"/>
    <property type="project" value="InterPro"/>
</dbReference>
<protein>
    <submittedName>
        <fullName evidence="5">ABC transporter ATP-binding protein</fullName>
    </submittedName>
</protein>
<dbReference type="Gene3D" id="3.40.50.300">
    <property type="entry name" value="P-loop containing nucleotide triphosphate hydrolases"/>
    <property type="match status" value="2"/>
</dbReference>
<proteinExistence type="predicted"/>
<dbReference type="GO" id="GO:0005524">
    <property type="term" value="F:ATP binding"/>
    <property type="evidence" value="ECO:0007669"/>
    <property type="project" value="UniProtKB-KW"/>
</dbReference>
<feature type="coiled-coil region" evidence="3">
    <location>
        <begin position="224"/>
        <end position="265"/>
    </location>
</feature>
<reference evidence="5" key="1">
    <citation type="journal article" date="2014" name="Int. J. Syst. Evol. Microbiol.">
        <title>Complete genome sequence of Corynebacterium casei LMG S-19264T (=DSM 44701T), isolated from a smear-ripened cheese.</title>
        <authorList>
            <consortium name="US DOE Joint Genome Institute (JGI-PGF)"/>
            <person name="Walter F."/>
            <person name="Albersmeier A."/>
            <person name="Kalinowski J."/>
            <person name="Ruckert C."/>
        </authorList>
    </citation>
    <scope>NUCLEOTIDE SEQUENCE</scope>
    <source>
        <strain evidence="5">CGMCC 1.15966</strain>
    </source>
</reference>
<dbReference type="InterPro" id="IPR051309">
    <property type="entry name" value="ABCF_ATPase"/>
</dbReference>
<accession>A0A8H9G1Q4</accession>
<dbReference type="InterPro" id="IPR003593">
    <property type="entry name" value="AAA+_ATPase"/>
</dbReference>
<dbReference type="InterPro" id="IPR017871">
    <property type="entry name" value="ABC_transporter-like_CS"/>
</dbReference>
<sequence>MIIIQNATYIHPNKEVLFHDLSLTINNQEKIALIGNNGVGKSTLLKAIATEVHLNSGTIQTSSLPYYIPQLQDRYNDQTIAQALGIADKLQAYHDILEGNLSENSLDILNDDWTIEDRVSQALEQWSLAGFAFDSPMNTLSGGQKTKVFLAGIAIHEPEIILMDEPSNHLDLDSRNQLYQFIESCNKTLLIVSHDRALLNLLPEIAEMSKSGISRYGGNYEFFAEQKEVALNALDHDVKSKEKELRKAKEKEREALERQNKLNARGKKKQEKAGIPKILMGALKNKAEGSSSKLKGVHQEKISGIHQNLRELRANLPEIDQMKFGFEESGLTIGKTLIDLKQVNLKINNRNLWKENLSFQVKYADRLAIHGKNGSGKSSLINMMIGKIPPSEGQIAKNDFKYVYVDQDYSMIQSTISIYDMAQSFNQSGLMEHEVKIRLNRFLFSKETWDKSCLMLSGGERMRLLLCCLNISSQAPDIIILDEPTNNIDIQNIQILSNAIKSFNGTLIVVSHDQYFLEEVEIKQNINLT</sequence>
<keyword evidence="2 5" id="KW-0067">ATP-binding</keyword>
<dbReference type="EMBL" id="BMKM01000004">
    <property type="protein sequence ID" value="GGE21930.1"/>
    <property type="molecule type" value="Genomic_DNA"/>
</dbReference>
<name>A0A8H9G1Q4_9SPHI</name>
<dbReference type="InterPro" id="IPR027417">
    <property type="entry name" value="P-loop_NTPase"/>
</dbReference>
<reference evidence="5" key="2">
    <citation type="submission" date="2020-09" db="EMBL/GenBank/DDBJ databases">
        <authorList>
            <person name="Sun Q."/>
            <person name="Zhou Y."/>
        </authorList>
    </citation>
    <scope>NUCLEOTIDE SEQUENCE</scope>
    <source>
        <strain evidence="5">CGMCC 1.15966</strain>
    </source>
</reference>
<comment type="caution">
    <text evidence="5">The sequence shown here is derived from an EMBL/GenBank/DDBJ whole genome shotgun (WGS) entry which is preliminary data.</text>
</comment>
<dbReference type="PROSITE" id="PS50893">
    <property type="entry name" value="ABC_TRANSPORTER_2"/>
    <property type="match status" value="2"/>
</dbReference>
<dbReference type="AlphaFoldDB" id="A0A8H9G1Q4"/>
<evidence type="ECO:0000313" key="6">
    <source>
        <dbReference type="Proteomes" id="UP000614460"/>
    </source>
</evidence>
<dbReference type="Proteomes" id="UP000614460">
    <property type="component" value="Unassembled WGS sequence"/>
</dbReference>
<evidence type="ECO:0000256" key="2">
    <source>
        <dbReference type="ARBA" id="ARBA00022840"/>
    </source>
</evidence>
<dbReference type="Pfam" id="PF00005">
    <property type="entry name" value="ABC_tran"/>
    <property type="match status" value="2"/>
</dbReference>
<feature type="domain" description="ABC transporter" evidence="4">
    <location>
        <begin position="2"/>
        <end position="235"/>
    </location>
</feature>
<keyword evidence="3" id="KW-0175">Coiled coil</keyword>
<dbReference type="CDD" id="cd03221">
    <property type="entry name" value="ABCF_EF-3"/>
    <property type="match status" value="2"/>
</dbReference>
<dbReference type="SUPFAM" id="SSF52540">
    <property type="entry name" value="P-loop containing nucleoside triphosphate hydrolases"/>
    <property type="match status" value="2"/>
</dbReference>
<dbReference type="InterPro" id="IPR003439">
    <property type="entry name" value="ABC_transporter-like_ATP-bd"/>
</dbReference>
<dbReference type="RefSeq" id="WP_182499261.1">
    <property type="nucleotide sequence ID" value="NZ_BMKM01000004.1"/>
</dbReference>
<evidence type="ECO:0000256" key="3">
    <source>
        <dbReference type="SAM" id="Coils"/>
    </source>
</evidence>